<dbReference type="SMART" id="SM00791">
    <property type="entry name" value="Agglutinin"/>
    <property type="match status" value="2"/>
</dbReference>
<dbReference type="Pfam" id="PF07468">
    <property type="entry name" value="Agglutinin"/>
    <property type="match status" value="1"/>
</dbReference>
<comment type="caution">
    <text evidence="3">The sequence shown here is derived from an EMBL/GenBank/DDBJ whole genome shotgun (WGS) entry which is preliminary data.</text>
</comment>
<accession>A0AAW1XWF6</accession>
<keyword evidence="4" id="KW-1185">Reference proteome</keyword>
<dbReference type="Proteomes" id="UP001457282">
    <property type="component" value="Unassembled WGS sequence"/>
</dbReference>
<dbReference type="InterPro" id="IPR036242">
    <property type="entry name" value="Agglutinin_dom_sf"/>
</dbReference>
<dbReference type="AlphaFoldDB" id="A0AAW1XWF6"/>
<feature type="region of interest" description="Disordered" evidence="1">
    <location>
        <begin position="516"/>
        <end position="546"/>
    </location>
</feature>
<evidence type="ECO:0000313" key="3">
    <source>
        <dbReference type="EMBL" id="KAK9940924.1"/>
    </source>
</evidence>
<protein>
    <recommendedName>
        <fullName evidence="2">Agglutinin domain-containing protein</fullName>
    </recommendedName>
</protein>
<feature type="domain" description="Agglutinin" evidence="2">
    <location>
        <begin position="161"/>
        <end position="299"/>
    </location>
</feature>
<dbReference type="PANTHER" id="PTHR39244:SF5">
    <property type="entry name" value="NATTERIN-3-LIKE"/>
    <property type="match status" value="1"/>
</dbReference>
<dbReference type="Gene3D" id="2.80.10.50">
    <property type="match status" value="2"/>
</dbReference>
<dbReference type="EMBL" id="JBEDUW010000003">
    <property type="protein sequence ID" value="KAK9940924.1"/>
    <property type="molecule type" value="Genomic_DNA"/>
</dbReference>
<reference evidence="3 4" key="1">
    <citation type="journal article" date="2023" name="G3 (Bethesda)">
        <title>A chromosome-length genome assembly and annotation of blackberry (Rubus argutus, cv. 'Hillquist').</title>
        <authorList>
            <person name="Bruna T."/>
            <person name="Aryal R."/>
            <person name="Dudchenko O."/>
            <person name="Sargent D.J."/>
            <person name="Mead D."/>
            <person name="Buti M."/>
            <person name="Cavallini A."/>
            <person name="Hytonen T."/>
            <person name="Andres J."/>
            <person name="Pham M."/>
            <person name="Weisz D."/>
            <person name="Mascagni F."/>
            <person name="Usai G."/>
            <person name="Natali L."/>
            <person name="Bassil N."/>
            <person name="Fernandez G.E."/>
            <person name="Lomsadze A."/>
            <person name="Armour M."/>
            <person name="Olukolu B."/>
            <person name="Poorten T."/>
            <person name="Britton C."/>
            <person name="Davik J."/>
            <person name="Ashrafi H."/>
            <person name="Aiden E.L."/>
            <person name="Borodovsky M."/>
            <person name="Worthington M."/>
        </authorList>
    </citation>
    <scope>NUCLEOTIDE SEQUENCE [LARGE SCALE GENOMIC DNA]</scope>
    <source>
        <strain evidence="3">PI 553951</strain>
    </source>
</reference>
<dbReference type="InterPro" id="IPR008998">
    <property type="entry name" value="Agglutinin"/>
</dbReference>
<proteinExistence type="predicted"/>
<gene>
    <name evidence="3" type="ORF">M0R45_017557</name>
</gene>
<sequence length="546" mass="60980">MSTILPPFIALKSVRHNTYLSYDSDPYQSLGWIQFNGGNVFSPLAKFEVVTANTGIGLVHIRCTHNKKFLRLLTSTGFTISPEADEPVEDRLSWMSTLFQPILVDGDINRIRLALIRSNQVMYTIADQLTAPNRNPLRTWSERPISNNWELYDVVDLESLVMLPKHVAFKDGNDHYVTLAGGEGPGLKLVSAEKGDPKSWFEVSADALDGSAQIRSYLNKLFWRCNRADSVILADTPTPVVSTTPIIRTTSFWPIKVDRNVIALRSFVNNAFCGRFGNDDALFATHQTIAADSRLEMEELVLSRTIYNAHFDLANAVIYGETPVNMATANVSNNTSAENTVEFKFAYTESRSTTWTANHSWMVGVSVSVSFRIPFIGSTGIETSAEYSGAYEWGETLTSENTLETTYSVTVPPHTSVTVSLMATKGSCDVPFSYYQRDVLYNGKTEIYRKDDGLYTGINSYNFRYEVAETRTDSSRTDQPTIYREQKIPMPSDAAITQLLPTSVNKATQEQHLEGVALPLEETPQEQKVQLPLEETVDEAQKLSVT</sequence>
<evidence type="ECO:0000313" key="4">
    <source>
        <dbReference type="Proteomes" id="UP001457282"/>
    </source>
</evidence>
<dbReference type="CDD" id="cd20216">
    <property type="entry name" value="PFM_HFR-2-like"/>
    <property type="match status" value="1"/>
</dbReference>
<feature type="domain" description="Agglutinin" evidence="2">
    <location>
        <begin position="3"/>
        <end position="156"/>
    </location>
</feature>
<dbReference type="CDD" id="cd00257">
    <property type="entry name" value="beta-trefoil_FSCN-like"/>
    <property type="match status" value="1"/>
</dbReference>
<dbReference type="InterPro" id="IPR004991">
    <property type="entry name" value="Aerolysin-like"/>
</dbReference>
<dbReference type="SUPFAM" id="SSF56973">
    <property type="entry name" value="Aerolisin/ETX pore-forming domain"/>
    <property type="match status" value="1"/>
</dbReference>
<dbReference type="InterPro" id="IPR053237">
    <property type="entry name" value="Natterin_C"/>
</dbReference>
<evidence type="ECO:0000259" key="2">
    <source>
        <dbReference type="SMART" id="SM00791"/>
    </source>
</evidence>
<dbReference type="SUPFAM" id="SSF50382">
    <property type="entry name" value="Agglutinin"/>
    <property type="match status" value="2"/>
</dbReference>
<dbReference type="PANTHER" id="PTHR39244">
    <property type="entry name" value="NATTERIN-4"/>
    <property type="match status" value="1"/>
</dbReference>
<name>A0AAW1XWF6_RUBAR</name>
<dbReference type="Gene3D" id="2.170.15.10">
    <property type="entry name" value="Proaerolysin, chain A, domain 3"/>
    <property type="match status" value="1"/>
</dbReference>
<dbReference type="Pfam" id="PF03318">
    <property type="entry name" value="ETX_MTX2"/>
    <property type="match status" value="1"/>
</dbReference>
<evidence type="ECO:0000256" key="1">
    <source>
        <dbReference type="SAM" id="MobiDB-lite"/>
    </source>
</evidence>
<organism evidence="3 4">
    <name type="scientific">Rubus argutus</name>
    <name type="common">Southern blackberry</name>
    <dbReference type="NCBI Taxonomy" id="59490"/>
    <lineage>
        <taxon>Eukaryota</taxon>
        <taxon>Viridiplantae</taxon>
        <taxon>Streptophyta</taxon>
        <taxon>Embryophyta</taxon>
        <taxon>Tracheophyta</taxon>
        <taxon>Spermatophyta</taxon>
        <taxon>Magnoliopsida</taxon>
        <taxon>eudicotyledons</taxon>
        <taxon>Gunneridae</taxon>
        <taxon>Pentapetalae</taxon>
        <taxon>rosids</taxon>
        <taxon>fabids</taxon>
        <taxon>Rosales</taxon>
        <taxon>Rosaceae</taxon>
        <taxon>Rosoideae</taxon>
        <taxon>Rosoideae incertae sedis</taxon>
        <taxon>Rubus</taxon>
    </lineage>
</organism>